<evidence type="ECO:0000313" key="3">
    <source>
        <dbReference type="Proteomes" id="UP000054937"/>
    </source>
</evidence>
<dbReference type="Proteomes" id="UP000054937">
    <property type="component" value="Unassembled WGS sequence"/>
</dbReference>
<gene>
    <name evidence="2" type="ORF">PPERSA_10043</name>
</gene>
<evidence type="ECO:0000256" key="1">
    <source>
        <dbReference type="SAM" id="Coils"/>
    </source>
</evidence>
<feature type="coiled-coil region" evidence="1">
    <location>
        <begin position="333"/>
        <end position="379"/>
    </location>
</feature>
<reference evidence="2 3" key="1">
    <citation type="journal article" date="2015" name="Sci. Rep.">
        <title>Genome of the facultative scuticociliatosis pathogen Pseudocohnilembus persalinus provides insight into its virulence through horizontal gene transfer.</title>
        <authorList>
            <person name="Xiong J."/>
            <person name="Wang G."/>
            <person name="Cheng J."/>
            <person name="Tian M."/>
            <person name="Pan X."/>
            <person name="Warren A."/>
            <person name="Jiang C."/>
            <person name="Yuan D."/>
            <person name="Miao W."/>
        </authorList>
    </citation>
    <scope>NUCLEOTIDE SEQUENCE [LARGE SCALE GENOMIC DNA]</scope>
    <source>
        <strain evidence="2">36N120E</strain>
    </source>
</reference>
<protein>
    <submittedName>
        <fullName evidence="2">Uncharacterized protein</fullName>
    </submittedName>
</protein>
<dbReference type="AlphaFoldDB" id="A0A0V0QK03"/>
<comment type="caution">
    <text evidence="2">The sequence shown here is derived from an EMBL/GenBank/DDBJ whole genome shotgun (WGS) entry which is preliminary data.</text>
</comment>
<dbReference type="EMBL" id="LDAU01000155">
    <property type="protein sequence ID" value="KRX02426.1"/>
    <property type="molecule type" value="Genomic_DNA"/>
</dbReference>
<name>A0A0V0QK03_PSEPJ</name>
<dbReference type="InParanoid" id="A0A0V0QK03"/>
<proteinExistence type="predicted"/>
<sequence>MLSFLRIFSKCECTCQEEQSSEIQFDKKKYQIDILDIEVLWSQQFNHEKQLVNIFLEASVYLPQKYDNKDDILYLIKVSENVGNKQQFNSESLDIPTNQNNLIQQKINSLENYNTNDYNSNKLQQINMNNIDQKYQSSLSDQKSTAINSMMKIQSNVVGKSQIFTLELEEINNDKLNISVISLHSKQKSTLKKSKYDNTNFLSDSENCQNSNKQQKLAVKYFIPNQKNDDYLTLQKVNFNSQSQKKRIKLAQNTNTQQSDQFLEKQVGNDLNQQNNWTTHQIQQEKISFNMKLNNNKKTQVNSIVDESNIQDEQNQKDNISMINLNSYNSTFNNTLTNEQINENDEIQRQKNNELLQQLIDQEIQIQQMQKQNKNMGENSQKNSLKEIQNLEKKKNNTQNFQFDDNTQYINDCIQLKNNINAYKNQNHYSNNKENIECDPSCNNSIISSNNNNIYKLAQLINCKNNVSQIQQNSDKHKSFSNKQKYNIINLRN</sequence>
<organism evidence="2 3">
    <name type="scientific">Pseudocohnilembus persalinus</name>
    <name type="common">Ciliate</name>
    <dbReference type="NCBI Taxonomy" id="266149"/>
    <lineage>
        <taxon>Eukaryota</taxon>
        <taxon>Sar</taxon>
        <taxon>Alveolata</taxon>
        <taxon>Ciliophora</taxon>
        <taxon>Intramacronucleata</taxon>
        <taxon>Oligohymenophorea</taxon>
        <taxon>Scuticociliatia</taxon>
        <taxon>Philasterida</taxon>
        <taxon>Pseudocohnilembidae</taxon>
        <taxon>Pseudocohnilembus</taxon>
    </lineage>
</organism>
<keyword evidence="1" id="KW-0175">Coiled coil</keyword>
<keyword evidence="3" id="KW-1185">Reference proteome</keyword>
<evidence type="ECO:0000313" key="2">
    <source>
        <dbReference type="EMBL" id="KRX02426.1"/>
    </source>
</evidence>
<accession>A0A0V0QK03</accession>